<keyword evidence="3" id="KW-1185">Reference proteome</keyword>
<comment type="caution">
    <text evidence="2">The sequence shown here is derived from an EMBL/GenBank/DDBJ whole genome shotgun (WGS) entry which is preliminary data.</text>
</comment>
<name>K9H340_9PROT</name>
<feature type="region of interest" description="Disordered" evidence="1">
    <location>
        <begin position="1"/>
        <end position="57"/>
    </location>
</feature>
<dbReference type="EMBL" id="ANHY01000004">
    <property type="protein sequence ID" value="EKV31997.1"/>
    <property type="molecule type" value="Genomic_DNA"/>
</dbReference>
<reference evidence="2 3" key="1">
    <citation type="journal article" date="2013" name="Genome Announc.">
        <title>Draft Genome Sequence of an Alphaproteobacterium, Caenispirillum salinarum AK4(T), Isolated from a Solar Saltern.</title>
        <authorList>
            <person name="Khatri I."/>
            <person name="Singh A."/>
            <person name="Korpole S."/>
            <person name="Pinnaka A.K."/>
            <person name="Subramanian S."/>
        </authorList>
    </citation>
    <scope>NUCLEOTIDE SEQUENCE [LARGE SCALE GENOMIC DNA]</scope>
    <source>
        <strain evidence="2 3">AK4</strain>
    </source>
</reference>
<protein>
    <submittedName>
        <fullName evidence="2">Uncharacterized protein</fullName>
    </submittedName>
</protein>
<feature type="compositionally biased region" description="Low complexity" evidence="1">
    <location>
        <begin position="19"/>
        <end position="31"/>
    </location>
</feature>
<evidence type="ECO:0000313" key="2">
    <source>
        <dbReference type="EMBL" id="EKV31997.1"/>
    </source>
</evidence>
<evidence type="ECO:0000256" key="1">
    <source>
        <dbReference type="SAM" id="MobiDB-lite"/>
    </source>
</evidence>
<feature type="compositionally biased region" description="Basic and acidic residues" evidence="1">
    <location>
        <begin position="46"/>
        <end position="57"/>
    </location>
</feature>
<gene>
    <name evidence="2" type="ORF">C882_3061</name>
</gene>
<feature type="compositionally biased region" description="Basic and acidic residues" evidence="1">
    <location>
        <begin position="1"/>
        <end position="13"/>
    </location>
</feature>
<sequence>MHMMEHRSADVRHSHAVAREAAVAARANARPEPGKGMSTGTSLSPEDIRRIVADMVG</sequence>
<dbReference type="STRING" id="1238182.C882_3061"/>
<organism evidence="2 3">
    <name type="scientific">Caenispirillum salinarum AK4</name>
    <dbReference type="NCBI Taxonomy" id="1238182"/>
    <lineage>
        <taxon>Bacteria</taxon>
        <taxon>Pseudomonadati</taxon>
        <taxon>Pseudomonadota</taxon>
        <taxon>Alphaproteobacteria</taxon>
        <taxon>Rhodospirillales</taxon>
        <taxon>Novispirillaceae</taxon>
        <taxon>Caenispirillum</taxon>
    </lineage>
</organism>
<accession>K9H340</accession>
<evidence type="ECO:0000313" key="3">
    <source>
        <dbReference type="Proteomes" id="UP000009881"/>
    </source>
</evidence>
<dbReference type="AlphaFoldDB" id="K9H340"/>
<proteinExistence type="predicted"/>
<dbReference type="Proteomes" id="UP000009881">
    <property type="component" value="Unassembled WGS sequence"/>
</dbReference>